<evidence type="ECO:0000313" key="2">
    <source>
        <dbReference type="EMBL" id="KQB87618.1"/>
    </source>
</evidence>
<feature type="transmembrane region" description="Helical" evidence="1">
    <location>
        <begin position="111"/>
        <end position="130"/>
    </location>
</feature>
<protein>
    <submittedName>
        <fullName evidence="2">Uncharacterized protein</fullName>
    </submittedName>
</protein>
<feature type="transmembrane region" description="Helical" evidence="1">
    <location>
        <begin position="142"/>
        <end position="163"/>
    </location>
</feature>
<keyword evidence="1" id="KW-1133">Transmembrane helix</keyword>
<dbReference type="STRING" id="1544413.Clow_00678"/>
<comment type="caution">
    <text evidence="2">The sequence shown here is derived from an EMBL/GenBank/DDBJ whole genome shotgun (WGS) entry which is preliminary data.</text>
</comment>
<reference evidence="2 3" key="1">
    <citation type="submission" date="2015-10" db="EMBL/GenBank/DDBJ databases">
        <title>Corynebacteirum lowii and Corynebacterium oculi species nova, derived from human clinical disease and and emended description of Corynebacterium mastiditis.</title>
        <authorList>
            <person name="Bernard K."/>
            <person name="Pacheco A.L."/>
            <person name="Mcdougall C."/>
            <person name="Burtx T."/>
            <person name="Weibe D."/>
            <person name="Tyler S."/>
            <person name="Olson A.B."/>
            <person name="Cnockaert M."/>
            <person name="Eguchi H."/>
            <person name="Kuwahara T."/>
            <person name="Nakayama-Imaohji H."/>
            <person name="Boudewijins M."/>
            <person name="Van Hoecke F."/>
            <person name="Bernier A.-M."/>
            <person name="Vandamme P."/>
        </authorList>
    </citation>
    <scope>NUCLEOTIDE SEQUENCE [LARGE SCALE GENOMIC DNA]</scope>
    <source>
        <strain evidence="2 3">NML 130206</strain>
    </source>
</reference>
<name>A0A0N8W0T8_9CORY</name>
<keyword evidence="1" id="KW-0472">Membrane</keyword>
<dbReference type="EMBL" id="LKEV01000001">
    <property type="protein sequence ID" value="KQB87618.1"/>
    <property type="molecule type" value="Genomic_DNA"/>
</dbReference>
<evidence type="ECO:0000256" key="1">
    <source>
        <dbReference type="SAM" id="Phobius"/>
    </source>
</evidence>
<proteinExistence type="predicted"/>
<feature type="transmembrane region" description="Helical" evidence="1">
    <location>
        <begin position="83"/>
        <end position="105"/>
    </location>
</feature>
<gene>
    <name evidence="2" type="ORF">Clow_00678</name>
</gene>
<feature type="transmembrane region" description="Helical" evidence="1">
    <location>
        <begin position="48"/>
        <end position="71"/>
    </location>
</feature>
<evidence type="ECO:0000313" key="3">
    <source>
        <dbReference type="Proteomes" id="UP000050488"/>
    </source>
</evidence>
<dbReference type="Proteomes" id="UP000050488">
    <property type="component" value="Unassembled WGS sequence"/>
</dbReference>
<keyword evidence="1" id="KW-0812">Transmembrane</keyword>
<organism evidence="2 3">
    <name type="scientific">Corynebacterium lowii</name>
    <dbReference type="NCBI Taxonomy" id="1544413"/>
    <lineage>
        <taxon>Bacteria</taxon>
        <taxon>Bacillati</taxon>
        <taxon>Actinomycetota</taxon>
        <taxon>Actinomycetes</taxon>
        <taxon>Mycobacteriales</taxon>
        <taxon>Corynebacteriaceae</taxon>
        <taxon>Corynebacterium</taxon>
    </lineage>
</organism>
<dbReference type="PATRIC" id="fig|1544413.3.peg.685"/>
<dbReference type="OrthoDB" id="3789719at2"/>
<keyword evidence="3" id="KW-1185">Reference proteome</keyword>
<dbReference type="AlphaFoldDB" id="A0A0N8W0T8"/>
<accession>A0A0N8W0T8</accession>
<sequence>MILMDYPSVFLSILLVCALPAAMAAALIAFYRVAEHKNPERWDTSTGPQWWAVLLLALLSGVIWMIAWYSWGGGAARNSYPLWQVLGSVACVVAGTVGLGFWARWRLSGPLSAAVGTMIGVCLAFGFGEVAQDSTGQSAAGLLLLAAGGGLGLFLVSLAVTALRVHGVPAPSSTE</sequence>